<dbReference type="AlphaFoldDB" id="A0A239PTQ2"/>
<keyword evidence="2 4" id="KW-0808">Transferase</keyword>
<keyword evidence="8" id="KW-1185">Reference proteome</keyword>
<comment type="similarity">
    <text evidence="1 4">Belongs to the FGGY kinase family.</text>
</comment>
<dbReference type="Pfam" id="PF02782">
    <property type="entry name" value="FGGY_C"/>
    <property type="match status" value="1"/>
</dbReference>
<evidence type="ECO:0000259" key="6">
    <source>
        <dbReference type="Pfam" id="PF02782"/>
    </source>
</evidence>
<name>A0A239PTQ2_9RHOB</name>
<keyword evidence="3 4" id="KW-0418">Kinase</keyword>
<evidence type="ECO:0000313" key="8">
    <source>
        <dbReference type="Proteomes" id="UP000198307"/>
    </source>
</evidence>
<dbReference type="Pfam" id="PF00370">
    <property type="entry name" value="FGGY_N"/>
    <property type="match status" value="1"/>
</dbReference>
<evidence type="ECO:0000256" key="1">
    <source>
        <dbReference type="ARBA" id="ARBA00009156"/>
    </source>
</evidence>
<dbReference type="InterPro" id="IPR000577">
    <property type="entry name" value="Carb_kinase_FGGY"/>
</dbReference>
<dbReference type="OrthoDB" id="9805576at2"/>
<dbReference type="Proteomes" id="UP000198307">
    <property type="component" value="Unassembled WGS sequence"/>
</dbReference>
<gene>
    <name evidence="7" type="ORF">SAMN05444959_105141</name>
</gene>
<evidence type="ECO:0000256" key="3">
    <source>
        <dbReference type="ARBA" id="ARBA00022777"/>
    </source>
</evidence>
<dbReference type="GO" id="GO:0016773">
    <property type="term" value="F:phosphotransferase activity, alcohol group as acceptor"/>
    <property type="evidence" value="ECO:0007669"/>
    <property type="project" value="InterPro"/>
</dbReference>
<accession>A0A239PTQ2</accession>
<dbReference type="PANTHER" id="PTHR43095:SF5">
    <property type="entry name" value="XYLULOSE KINASE"/>
    <property type="match status" value="1"/>
</dbReference>
<proteinExistence type="inferred from homology"/>
<dbReference type="RefSeq" id="WP_089344076.1">
    <property type="nucleotide sequence ID" value="NZ_CP067132.1"/>
</dbReference>
<dbReference type="InterPro" id="IPR018484">
    <property type="entry name" value="FGGY_N"/>
</dbReference>
<feature type="domain" description="Carbohydrate kinase FGGY C-terminal" evidence="6">
    <location>
        <begin position="264"/>
        <end position="456"/>
    </location>
</feature>
<evidence type="ECO:0000256" key="4">
    <source>
        <dbReference type="RuleBase" id="RU003733"/>
    </source>
</evidence>
<dbReference type="InterPro" id="IPR018483">
    <property type="entry name" value="Carb_kinase_FGGY_CS"/>
</dbReference>
<dbReference type="PANTHER" id="PTHR43095">
    <property type="entry name" value="SUGAR KINASE"/>
    <property type="match status" value="1"/>
</dbReference>
<dbReference type="GO" id="GO:0005975">
    <property type="term" value="P:carbohydrate metabolic process"/>
    <property type="evidence" value="ECO:0007669"/>
    <property type="project" value="InterPro"/>
</dbReference>
<organism evidence="7 8">
    <name type="scientific">Paracoccus seriniphilus</name>
    <dbReference type="NCBI Taxonomy" id="184748"/>
    <lineage>
        <taxon>Bacteria</taxon>
        <taxon>Pseudomonadati</taxon>
        <taxon>Pseudomonadota</taxon>
        <taxon>Alphaproteobacteria</taxon>
        <taxon>Rhodobacterales</taxon>
        <taxon>Paracoccaceae</taxon>
        <taxon>Paracoccus</taxon>
    </lineage>
</organism>
<reference evidence="7 8" key="1">
    <citation type="submission" date="2017-07" db="EMBL/GenBank/DDBJ databases">
        <authorList>
            <person name="Sun Z.S."/>
            <person name="Albrecht U."/>
            <person name="Echele G."/>
            <person name="Lee C.C."/>
        </authorList>
    </citation>
    <scope>NUCLEOTIDE SEQUENCE [LARGE SCALE GENOMIC DNA]</scope>
    <source>
        <strain evidence="7 8">DSM 14827</strain>
    </source>
</reference>
<dbReference type="InterPro" id="IPR043129">
    <property type="entry name" value="ATPase_NBD"/>
</dbReference>
<protein>
    <submittedName>
        <fullName evidence="7">Erythritol kinase (L-erythritol 4-phosphate-forming)</fullName>
    </submittedName>
</protein>
<dbReference type="InterPro" id="IPR018485">
    <property type="entry name" value="FGGY_C"/>
</dbReference>
<feature type="domain" description="Carbohydrate kinase FGGY N-terminal" evidence="5">
    <location>
        <begin position="5"/>
        <end position="249"/>
    </location>
</feature>
<dbReference type="Gene3D" id="3.30.420.40">
    <property type="match status" value="2"/>
</dbReference>
<evidence type="ECO:0000256" key="2">
    <source>
        <dbReference type="ARBA" id="ARBA00022679"/>
    </source>
</evidence>
<dbReference type="EMBL" id="FZQB01000005">
    <property type="protein sequence ID" value="SNT73665.1"/>
    <property type="molecule type" value="Genomic_DNA"/>
</dbReference>
<dbReference type="GO" id="GO:0016301">
    <property type="term" value="F:kinase activity"/>
    <property type="evidence" value="ECO:0007669"/>
    <property type="project" value="UniProtKB-KW"/>
</dbReference>
<evidence type="ECO:0000313" key="7">
    <source>
        <dbReference type="EMBL" id="SNT73665.1"/>
    </source>
</evidence>
<dbReference type="InterPro" id="IPR050406">
    <property type="entry name" value="FGGY_Carb_Kinase"/>
</dbReference>
<dbReference type="PROSITE" id="PS00445">
    <property type="entry name" value="FGGY_KINASES_2"/>
    <property type="match status" value="1"/>
</dbReference>
<sequence>MTDAIIIGLDAGTSVIKAVAFDPNGNQIAASSRKNSYRSLPSGAAEQDMARTWDDAAAVLSELNDQIPDLARRAVAIGVTGQGDGTWLVDHDGAPAHDAMLWVDARAAAQALALTDSASYPLIYDSTGTGVNPCQMRSQLLWMQSHAPDLLARSAAALHCKDWLYFCLTGEIATDPSEAVLNFGDMRQRDYSNEVIEACGLSGLRRLLPPIVDGACQDHGLSTQAAARTGLPAGLPVCLGAIDIMCSAMAAGLYDAELQPGLTIMGSTGVHMRFVENAATVVLNEARTGYTVGFPGQAFAQFQTNMGATVNIDWMTRIACEMLAAEGVARSPAQILAGLDEKVMAATPGRAMYHPYILPGGERGPFLDPAARASFSGLDATTGWFDMMRAVYDGLALAGRDCYQAMGGIPREIRITGGAARSTAVKTILASVLNRPVRNVAQDEAGAAGAAMTAAVRVGLFDDIGAAAAAWVTPLLRDVVQPDPALVQTYDRLFDIFQETRLAMRPVWQTQAHMREGRK</sequence>
<dbReference type="SUPFAM" id="SSF53067">
    <property type="entry name" value="Actin-like ATPase domain"/>
    <property type="match status" value="2"/>
</dbReference>
<dbReference type="PIRSF" id="PIRSF000538">
    <property type="entry name" value="GlpK"/>
    <property type="match status" value="1"/>
</dbReference>
<evidence type="ECO:0000259" key="5">
    <source>
        <dbReference type="Pfam" id="PF00370"/>
    </source>
</evidence>